<comment type="caution">
    <text evidence="2">The sequence shown here is derived from an EMBL/GenBank/DDBJ whole genome shotgun (WGS) entry which is preliminary data.</text>
</comment>
<feature type="transmembrane region" description="Helical" evidence="1">
    <location>
        <begin position="131"/>
        <end position="154"/>
    </location>
</feature>
<feature type="transmembrane region" description="Helical" evidence="1">
    <location>
        <begin position="105"/>
        <end position="125"/>
    </location>
</feature>
<dbReference type="OrthoDB" id="296968at2759"/>
<feature type="transmembrane region" description="Helical" evidence="1">
    <location>
        <begin position="312"/>
        <end position="337"/>
    </location>
</feature>
<feature type="transmembrane region" description="Helical" evidence="1">
    <location>
        <begin position="1063"/>
        <end position="1084"/>
    </location>
</feature>
<organism evidence="2 3">
    <name type="scientific">Stentor coeruleus</name>
    <dbReference type="NCBI Taxonomy" id="5963"/>
    <lineage>
        <taxon>Eukaryota</taxon>
        <taxon>Sar</taxon>
        <taxon>Alveolata</taxon>
        <taxon>Ciliophora</taxon>
        <taxon>Postciliodesmatophora</taxon>
        <taxon>Heterotrichea</taxon>
        <taxon>Heterotrichida</taxon>
        <taxon>Stentoridae</taxon>
        <taxon>Stentor</taxon>
    </lineage>
</organism>
<feature type="transmembrane region" description="Helical" evidence="1">
    <location>
        <begin position="884"/>
        <end position="902"/>
    </location>
</feature>
<reference evidence="2 3" key="1">
    <citation type="submission" date="2016-11" db="EMBL/GenBank/DDBJ databases">
        <title>The macronuclear genome of Stentor coeruleus: a giant cell with tiny introns.</title>
        <authorList>
            <person name="Slabodnick M."/>
            <person name="Ruby J.G."/>
            <person name="Reiff S.B."/>
            <person name="Swart E.C."/>
            <person name="Gosai S."/>
            <person name="Prabakaran S."/>
            <person name="Witkowska E."/>
            <person name="Larue G.E."/>
            <person name="Fisher S."/>
            <person name="Freeman R.M."/>
            <person name="Gunawardena J."/>
            <person name="Chu W."/>
            <person name="Stover N.A."/>
            <person name="Gregory B.D."/>
            <person name="Nowacki M."/>
            <person name="Derisi J."/>
            <person name="Roy S.W."/>
            <person name="Marshall W.F."/>
            <person name="Sood P."/>
        </authorList>
    </citation>
    <scope>NUCLEOTIDE SEQUENCE [LARGE SCALE GENOMIC DNA]</scope>
    <source>
        <strain evidence="2">WM001</strain>
    </source>
</reference>
<feature type="transmembrane region" description="Helical" evidence="1">
    <location>
        <begin position="349"/>
        <end position="375"/>
    </location>
</feature>
<name>A0A1R2C1V0_9CILI</name>
<feature type="transmembrane region" description="Helical" evidence="1">
    <location>
        <begin position="1120"/>
        <end position="1137"/>
    </location>
</feature>
<evidence type="ECO:0000313" key="3">
    <source>
        <dbReference type="Proteomes" id="UP000187209"/>
    </source>
</evidence>
<feature type="transmembrane region" description="Helical" evidence="1">
    <location>
        <begin position="175"/>
        <end position="199"/>
    </location>
</feature>
<protein>
    <submittedName>
        <fullName evidence="2">Uncharacterized protein</fullName>
    </submittedName>
</protein>
<feature type="transmembrane region" description="Helical" evidence="1">
    <location>
        <begin position="1149"/>
        <end position="1168"/>
    </location>
</feature>
<keyword evidence="1" id="KW-0812">Transmembrane</keyword>
<keyword evidence="3" id="KW-1185">Reference proteome</keyword>
<dbReference type="Proteomes" id="UP000187209">
    <property type="component" value="Unassembled WGS sequence"/>
</dbReference>
<accession>A0A1R2C1V0</accession>
<dbReference type="EMBL" id="MPUH01000321">
    <property type="protein sequence ID" value="OMJ82960.1"/>
    <property type="molecule type" value="Genomic_DNA"/>
</dbReference>
<proteinExistence type="predicted"/>
<keyword evidence="1" id="KW-0472">Membrane</keyword>
<sequence length="1198" mass="137901">MMIYNNILSLDFDMKFYVYTAYLILIPLFFFLGMYLSRLRIATEYKYNVFTILYGLVPIGIILPFYLRYEEYQNLLQYPLVLGPFSMFLWAFISSLQSPVPFNWGLMVICFCLALPLGFILPLAFEGLIPQVYAYTIISFLSIFPLAISGYFLYIKVKNFTSLKNYERNQAIKSWTCYNPALFLIMVLFIFSEGSLVYIYSSQTNSPVSGAVIGMIGIIVLIYIVSSITIQLKLNMPDMRQNNTLKLKVQISFCIFCSILVPICIIIAFAVDNLGEQFTIALTTVAISLVLLGIIGIAMTQIKYSHQKTGTLLIVIVNVTIWVFLVLPLGVILPSALSQATTNKKRNKIIGVATVFLGLVFMIGVSLVSIIYNIYKKRMEKEELAIFCCDQTKKVLNRNFVRVQNKTIRNFYDIFAYHGYNKDIFNKEVIENQNIYILIDAVNKNQRNFYEKEFLLTSALDTKGKKQGNYEADLTEKIIQAKPSFWMLLNIFDSGVYTGEAQVQNQDIEEMLEEEEIEEKEVIVDDDKERKTNGLFDFDVEDLEIVADSYIDTFRMPSLNFNHIDDRVKNLKGIKNIDKEKKLGVVKNIATMRSKDELIMDRSKRKDWLGVIFDIFAKDPYGNILEPWMSEAAFLYFVRIVGFVDSLLSDQQLIIYYISLTIAKTLRPLTKKVFVNEVIPWLSQKAYPEFEVFQQESKFVTSILYPIFTKNYLKIFEDPNYWDVIDRRDIIENTFDVSQIYDDKIVSGLDKTDNYTENNWGKGEKGLLSSSKVKKPFKCSDYFTSTVNYFKKLGKKITNYGMDTSRKIEKMLQKQYSIEKKDDNKTEVANEIKESNRKQTLIQIKTLAEAYTIMIDTILQAKKKKEVTQEDIGKKITLKSLSNIIAIISKIIEFIQLSAIGFKKEINWKIYSEPLAIVSDSVLIENNHNFLPVFWTCFVLAGLYCPLAWQSWKSISLNRLGRDKSGVIAKFCSFENLKKRFMNMIGSLLYMFILKSQLSVFACNINIDPPVVWNTNIVCYQSLHIGHFFSALVCICAYYPIATFIFPLLQFTDASLEIKFETTFVILLSQIKLFITGITVFLPYQYYLKYQLAIASVALGFIFLYSAIKQPCIAKKLNVWFSLGYFIAFVTNVLGFVNYMADGSLIVNYAYYGICSVAIVVAGVVYWVRIRKMRSDIRRVTNLPLKDAGNGEEAEHQE</sequence>
<feature type="transmembrane region" description="Helical" evidence="1">
    <location>
        <begin position="75"/>
        <end position="93"/>
    </location>
</feature>
<feature type="transmembrane region" description="Helical" evidence="1">
    <location>
        <begin position="988"/>
        <end position="1007"/>
    </location>
</feature>
<feature type="transmembrane region" description="Helical" evidence="1">
    <location>
        <begin position="251"/>
        <end position="271"/>
    </location>
</feature>
<gene>
    <name evidence="2" type="ORF">SteCoe_16235</name>
</gene>
<feature type="transmembrane region" description="Helical" evidence="1">
    <location>
        <begin position="211"/>
        <end position="230"/>
    </location>
</feature>
<evidence type="ECO:0000313" key="2">
    <source>
        <dbReference type="EMBL" id="OMJ82960.1"/>
    </source>
</evidence>
<feature type="transmembrane region" description="Helical" evidence="1">
    <location>
        <begin position="16"/>
        <end position="37"/>
    </location>
</feature>
<dbReference type="AlphaFoldDB" id="A0A1R2C1V0"/>
<keyword evidence="1" id="KW-1133">Transmembrane helix</keyword>
<feature type="transmembrane region" description="Helical" evidence="1">
    <location>
        <begin position="930"/>
        <end position="949"/>
    </location>
</feature>
<feature type="transmembrane region" description="Helical" evidence="1">
    <location>
        <begin position="49"/>
        <end position="69"/>
    </location>
</feature>
<feature type="transmembrane region" description="Helical" evidence="1">
    <location>
        <begin position="277"/>
        <end position="300"/>
    </location>
</feature>
<feature type="transmembrane region" description="Helical" evidence="1">
    <location>
        <begin position="1090"/>
        <end position="1108"/>
    </location>
</feature>
<evidence type="ECO:0000256" key="1">
    <source>
        <dbReference type="SAM" id="Phobius"/>
    </source>
</evidence>
<feature type="transmembrane region" description="Helical" evidence="1">
    <location>
        <begin position="1027"/>
        <end position="1051"/>
    </location>
</feature>